<name>A0A371B2D1_9SPHN</name>
<evidence type="ECO:0008006" key="4">
    <source>
        <dbReference type="Google" id="ProtNLM"/>
    </source>
</evidence>
<dbReference type="Proteomes" id="UP000263833">
    <property type="component" value="Unassembled WGS sequence"/>
</dbReference>
<feature type="transmembrane region" description="Helical" evidence="1">
    <location>
        <begin position="82"/>
        <end position="105"/>
    </location>
</feature>
<dbReference type="EMBL" id="QRGP01000003">
    <property type="protein sequence ID" value="RDV01692.1"/>
    <property type="molecule type" value="Genomic_DNA"/>
</dbReference>
<keyword evidence="3" id="KW-1185">Reference proteome</keyword>
<dbReference type="SUPFAM" id="SSF55874">
    <property type="entry name" value="ATPase domain of HSP90 chaperone/DNA topoisomerase II/histidine kinase"/>
    <property type="match status" value="1"/>
</dbReference>
<feature type="transmembrane region" description="Helical" evidence="1">
    <location>
        <begin position="125"/>
        <end position="144"/>
    </location>
</feature>
<gene>
    <name evidence="2" type="ORF">DXH95_15535</name>
</gene>
<accession>A0A371B2D1</accession>
<evidence type="ECO:0000313" key="2">
    <source>
        <dbReference type="EMBL" id="RDV01692.1"/>
    </source>
</evidence>
<protein>
    <recommendedName>
        <fullName evidence="4">Signal transduction histidine kinase subgroup 3 dimerisation and phosphoacceptor domain-containing protein</fullName>
    </recommendedName>
</protein>
<evidence type="ECO:0000256" key="1">
    <source>
        <dbReference type="SAM" id="Phobius"/>
    </source>
</evidence>
<feature type="transmembrane region" description="Helical" evidence="1">
    <location>
        <begin position="22"/>
        <end position="39"/>
    </location>
</feature>
<feature type="transmembrane region" description="Helical" evidence="1">
    <location>
        <begin position="51"/>
        <end position="76"/>
    </location>
</feature>
<keyword evidence="1" id="KW-1133">Transmembrane helix</keyword>
<proteinExistence type="predicted"/>
<dbReference type="InterPro" id="IPR036890">
    <property type="entry name" value="HATPase_C_sf"/>
</dbReference>
<keyword evidence="1" id="KW-0812">Transmembrane</keyword>
<comment type="caution">
    <text evidence="2">The sequence shown here is derived from an EMBL/GenBank/DDBJ whole genome shotgun (WGS) entry which is preliminary data.</text>
</comment>
<reference evidence="3" key="1">
    <citation type="submission" date="2018-08" db="EMBL/GenBank/DDBJ databases">
        <authorList>
            <person name="Kim S.-J."/>
            <person name="Jung G.-Y."/>
        </authorList>
    </citation>
    <scope>NUCLEOTIDE SEQUENCE [LARGE SCALE GENOMIC DNA]</scope>
    <source>
        <strain evidence="3">GY_G</strain>
    </source>
</reference>
<organism evidence="2 3">
    <name type="scientific">Sphingorhabdus pulchriflava</name>
    <dbReference type="NCBI Taxonomy" id="2292257"/>
    <lineage>
        <taxon>Bacteria</taxon>
        <taxon>Pseudomonadati</taxon>
        <taxon>Pseudomonadota</taxon>
        <taxon>Alphaproteobacteria</taxon>
        <taxon>Sphingomonadales</taxon>
        <taxon>Sphingomonadaceae</taxon>
        <taxon>Sphingorhabdus</taxon>
    </lineage>
</organism>
<dbReference type="AlphaFoldDB" id="A0A371B2D1"/>
<evidence type="ECO:0000313" key="3">
    <source>
        <dbReference type="Proteomes" id="UP000263833"/>
    </source>
</evidence>
<sequence>MLALAVADLQFAADGKILHVEAFAILAWAFLTIGWLLVAQPLQKSHILAQFGFDVGAAALAAWVAPTSLVHALALLSASAQLLFRTGFSTYYLSALVIPLAIAPLRAKFADVEMGSLASSANGNLIEQIIFALTILATGISLAVSSSRADQLRQFGEEAVSIKLLKLGRSLEFDLQRLVESMASLFTPNRAHCLIGEASQRAVPRRYDCGTALNLSEHDLRRMLLLGDDVGQSELLLDNNARSVFTISSDKPARMGDKEQAVANILAREGISNAYLKWMQIGRSKGMVICGLASIDALKIHEARLVTDALNQLFPLLDSISEAERHFIADAHDVARRDLHDGVLQTLAAVRMRLLSVGRRDDVKQQPVGTDIRKIADILTLEQARLRGLLETSEDEEHGINLVTRLDVSLRAISMQWDIDARLEAEEPAIPIEKESAINIEHLVREAVANAVRHAESKQLTVRLSLHQNAMQIVIIDRAGQVTGDTAKKRGTSMPLKSASLQHRLRLVNGSAYQEGLESSAILSVTIPMQRVDNA</sequence>
<keyword evidence="1" id="KW-0472">Membrane</keyword>
<dbReference type="Gene3D" id="3.30.565.10">
    <property type="entry name" value="Histidine kinase-like ATPase, C-terminal domain"/>
    <property type="match status" value="1"/>
</dbReference>